<dbReference type="Gene3D" id="2.70.130.10">
    <property type="entry name" value="Mannose-6-phosphate receptor binding domain"/>
    <property type="match status" value="1"/>
</dbReference>
<dbReference type="EMBL" id="JAIWYP010000012">
    <property type="protein sequence ID" value="KAH3730760.1"/>
    <property type="molecule type" value="Genomic_DNA"/>
</dbReference>
<dbReference type="GO" id="GO:0017177">
    <property type="term" value="C:glucosidase II complex"/>
    <property type="evidence" value="ECO:0007669"/>
    <property type="project" value="TreeGrafter"/>
</dbReference>
<evidence type="ECO:0000256" key="2">
    <source>
        <dbReference type="ARBA" id="ARBA00022729"/>
    </source>
</evidence>
<dbReference type="InterPro" id="IPR044865">
    <property type="entry name" value="MRH_dom"/>
</dbReference>
<evidence type="ECO:0000313" key="9">
    <source>
        <dbReference type="Proteomes" id="UP000828390"/>
    </source>
</evidence>
<reference evidence="8" key="2">
    <citation type="submission" date="2020-11" db="EMBL/GenBank/DDBJ databases">
        <authorList>
            <person name="McCartney M.A."/>
            <person name="Auch B."/>
            <person name="Kono T."/>
            <person name="Mallez S."/>
            <person name="Becker A."/>
            <person name="Gohl D.M."/>
            <person name="Silverstein K.A.T."/>
            <person name="Koren S."/>
            <person name="Bechman K.B."/>
            <person name="Herman A."/>
            <person name="Abrahante J.E."/>
            <person name="Garbe J."/>
        </authorList>
    </citation>
    <scope>NUCLEOTIDE SEQUENCE</scope>
    <source>
        <strain evidence="8">Duluth1</strain>
        <tissue evidence="8">Whole animal</tissue>
    </source>
</reference>
<evidence type="ECO:0000313" key="8">
    <source>
        <dbReference type="EMBL" id="KAH3730760.1"/>
    </source>
</evidence>
<feature type="compositionally biased region" description="Acidic residues" evidence="6">
    <location>
        <begin position="289"/>
        <end position="309"/>
    </location>
</feature>
<sequence>ASWYKPGAEFRCIDGSKSLPFEYINDDYCDCPDGSDEPGTSACPGGKFHCTNAGFKPLNILSSRVGDGICDCCDGTDEWEGNIECVNNCKELGKKMREEAELVRQLQEQGHTLKLQYMETGKKTRAVKKTELEELQKTKVELETVKNEMEQKKNEAETPEKEAKEKHEQAWKEELEKIKAAKDKVKAETAFYEMDENKDNRVDLAEVKAHSQFDVDNNGEVCDTEAREHLELGDEDTHVDMAHFIEKVWPNIREFYKSPSELQAAAKGEKQGEVPEAPKANIPNTGEYLENEDDDEEDEEEDIEYDEEENKEKPSVADDEKMPDYDELTKQLMAVADVARNQFTEAEKKLKDTESQIRNLETYLGIDYGPNEEFSVLKGNCYEYTDREYTYKMCGFDKATQRSKSGGSETTLGNWGKWDGPAHDKYAIMNYENGQSCWNGPNRSVKVHLKCGTDNKLTGASEPSRCEYAFDFETPSRCSEPPTTHQLHTEL</sequence>
<dbReference type="Pfam" id="PF12999">
    <property type="entry name" value="PRKCSH-like"/>
    <property type="match status" value="1"/>
</dbReference>
<gene>
    <name evidence="8" type="ORF">DPMN_056755</name>
</gene>
<evidence type="ECO:0000256" key="6">
    <source>
        <dbReference type="SAM" id="MobiDB-lite"/>
    </source>
</evidence>
<reference evidence="8" key="1">
    <citation type="journal article" date="2019" name="bioRxiv">
        <title>The Genome of the Zebra Mussel, Dreissena polymorpha: A Resource for Invasive Species Research.</title>
        <authorList>
            <person name="McCartney M.A."/>
            <person name="Auch B."/>
            <person name="Kono T."/>
            <person name="Mallez S."/>
            <person name="Zhang Y."/>
            <person name="Obille A."/>
            <person name="Becker A."/>
            <person name="Abrahante J.E."/>
            <person name="Garbe J."/>
            <person name="Badalamenti J.P."/>
            <person name="Herman A."/>
            <person name="Mangelson H."/>
            <person name="Liachko I."/>
            <person name="Sullivan S."/>
            <person name="Sone E.D."/>
            <person name="Koren S."/>
            <person name="Silverstein K.A.T."/>
            <person name="Beckman K.B."/>
            <person name="Gohl D.M."/>
        </authorList>
    </citation>
    <scope>NUCLEOTIDE SEQUENCE</scope>
    <source>
        <strain evidence="8">Duluth1</strain>
        <tissue evidence="8">Whole animal</tissue>
    </source>
</reference>
<dbReference type="PANTHER" id="PTHR12630">
    <property type="entry name" value="N-LINKED OLIGOSACCHARIDE PROCESSING"/>
    <property type="match status" value="1"/>
</dbReference>
<feature type="coiled-coil region" evidence="5">
    <location>
        <begin position="336"/>
        <end position="363"/>
    </location>
</feature>
<evidence type="ECO:0000259" key="7">
    <source>
        <dbReference type="PROSITE" id="PS51914"/>
    </source>
</evidence>
<dbReference type="PANTHER" id="PTHR12630:SF1">
    <property type="entry name" value="GLUCOSIDASE 2 SUBUNIT BETA"/>
    <property type="match status" value="1"/>
</dbReference>
<comment type="caution">
    <text evidence="8">The sequence shown here is derived from an EMBL/GenBank/DDBJ whole genome shotgun (WGS) entry which is preliminary data.</text>
</comment>
<keyword evidence="5" id="KW-0175">Coiled coil</keyword>
<proteinExistence type="predicted"/>
<dbReference type="InterPro" id="IPR036607">
    <property type="entry name" value="PRKCSH"/>
</dbReference>
<dbReference type="InterPro" id="IPR039794">
    <property type="entry name" value="Gtb1-like"/>
</dbReference>
<accession>A0A9D4CV50</accession>
<organism evidence="8 9">
    <name type="scientific">Dreissena polymorpha</name>
    <name type="common">Zebra mussel</name>
    <name type="synonym">Mytilus polymorpha</name>
    <dbReference type="NCBI Taxonomy" id="45954"/>
    <lineage>
        <taxon>Eukaryota</taxon>
        <taxon>Metazoa</taxon>
        <taxon>Spiralia</taxon>
        <taxon>Lophotrochozoa</taxon>
        <taxon>Mollusca</taxon>
        <taxon>Bivalvia</taxon>
        <taxon>Autobranchia</taxon>
        <taxon>Heteroconchia</taxon>
        <taxon>Euheterodonta</taxon>
        <taxon>Imparidentia</taxon>
        <taxon>Neoheterodontei</taxon>
        <taxon>Myida</taxon>
        <taxon>Dreissenoidea</taxon>
        <taxon>Dreissenidae</taxon>
        <taxon>Dreissena</taxon>
    </lineage>
</organism>
<keyword evidence="9" id="KW-1185">Reference proteome</keyword>
<evidence type="ECO:0000256" key="4">
    <source>
        <dbReference type="ARBA" id="ARBA00023157"/>
    </source>
</evidence>
<feature type="domain" description="MRH" evidence="7">
    <location>
        <begin position="379"/>
        <end position="480"/>
    </location>
</feature>
<feature type="compositionally biased region" description="Basic and acidic residues" evidence="6">
    <location>
        <begin position="310"/>
        <end position="323"/>
    </location>
</feature>
<keyword evidence="4" id="KW-1015">Disulfide bond</keyword>
<evidence type="ECO:0000256" key="1">
    <source>
        <dbReference type="ARBA" id="ARBA00022387"/>
    </source>
</evidence>
<dbReference type="SUPFAM" id="SSF50911">
    <property type="entry name" value="Mannose 6-phosphate receptor domain"/>
    <property type="match status" value="1"/>
</dbReference>
<feature type="coiled-coil region" evidence="5">
    <location>
        <begin position="89"/>
        <end position="188"/>
    </location>
</feature>
<protein>
    <recommendedName>
        <fullName evidence="1">Glucosidase 2 subunit beta</fullName>
    </recommendedName>
</protein>
<dbReference type="Proteomes" id="UP000828390">
    <property type="component" value="Unassembled WGS sequence"/>
</dbReference>
<dbReference type="InterPro" id="IPR009011">
    <property type="entry name" value="Man6P_isomerase_rcpt-bd_dom_sf"/>
</dbReference>
<dbReference type="PROSITE" id="PS51914">
    <property type="entry name" value="MRH"/>
    <property type="match status" value="1"/>
</dbReference>
<name>A0A9D4CV50_DREPO</name>
<feature type="non-terminal residue" evidence="8">
    <location>
        <position position="1"/>
    </location>
</feature>
<keyword evidence="2" id="KW-0732">Signal</keyword>
<keyword evidence="3" id="KW-0256">Endoplasmic reticulum</keyword>
<dbReference type="PROSITE" id="PS00018">
    <property type="entry name" value="EF_HAND_1"/>
    <property type="match status" value="1"/>
</dbReference>
<dbReference type="GO" id="GO:0006491">
    <property type="term" value="P:N-glycan processing"/>
    <property type="evidence" value="ECO:0007669"/>
    <property type="project" value="TreeGrafter"/>
</dbReference>
<dbReference type="Pfam" id="PF13015">
    <property type="entry name" value="PRKCSH_1"/>
    <property type="match status" value="1"/>
</dbReference>
<dbReference type="AlphaFoldDB" id="A0A9D4CV50"/>
<dbReference type="InterPro" id="IPR028146">
    <property type="entry name" value="PRKCSH_N"/>
</dbReference>
<evidence type="ECO:0000256" key="3">
    <source>
        <dbReference type="ARBA" id="ARBA00022824"/>
    </source>
</evidence>
<feature type="region of interest" description="Disordered" evidence="6">
    <location>
        <begin position="263"/>
        <end position="323"/>
    </location>
</feature>
<evidence type="ECO:0000256" key="5">
    <source>
        <dbReference type="SAM" id="Coils"/>
    </source>
</evidence>
<dbReference type="InterPro" id="IPR018247">
    <property type="entry name" value="EF_Hand_1_Ca_BS"/>
</dbReference>